<accession>A0AAN7PAW9</accession>
<keyword evidence="3" id="KW-1185">Reference proteome</keyword>
<dbReference type="AlphaFoldDB" id="A0AAN7PAW9"/>
<evidence type="ECO:0000313" key="3">
    <source>
        <dbReference type="Proteomes" id="UP001353858"/>
    </source>
</evidence>
<dbReference type="EMBL" id="JARPUR010000002">
    <property type="protein sequence ID" value="KAK4881262.1"/>
    <property type="molecule type" value="Genomic_DNA"/>
</dbReference>
<comment type="caution">
    <text evidence="2">The sequence shown here is derived from an EMBL/GenBank/DDBJ whole genome shotgun (WGS) entry which is preliminary data.</text>
</comment>
<name>A0AAN7PAW9_9COLE</name>
<reference evidence="3" key="1">
    <citation type="submission" date="2023-01" db="EMBL/GenBank/DDBJ databases">
        <title>Key to firefly adult light organ development and bioluminescence: homeobox transcription factors regulate luciferase expression and transportation to peroxisome.</title>
        <authorList>
            <person name="Fu X."/>
        </authorList>
    </citation>
    <scope>NUCLEOTIDE SEQUENCE [LARGE SCALE GENOMIC DNA]</scope>
</reference>
<sequence>MIKRAVTQENINYWFEEVSSYLKEIKLDAAMRDPTRVFNADVTAFFLNPKPGKVLAPKGSKSDNALKSLETPAPEYKSNPKYKSPKLPKLKK</sequence>
<protein>
    <submittedName>
        <fullName evidence="2">Uncharacterized protein</fullName>
    </submittedName>
</protein>
<feature type="compositionally biased region" description="Basic residues" evidence="1">
    <location>
        <begin position="83"/>
        <end position="92"/>
    </location>
</feature>
<gene>
    <name evidence="2" type="ORF">RN001_004581</name>
</gene>
<evidence type="ECO:0000313" key="2">
    <source>
        <dbReference type="EMBL" id="KAK4881262.1"/>
    </source>
</evidence>
<organism evidence="2 3">
    <name type="scientific">Aquatica leii</name>
    <dbReference type="NCBI Taxonomy" id="1421715"/>
    <lineage>
        <taxon>Eukaryota</taxon>
        <taxon>Metazoa</taxon>
        <taxon>Ecdysozoa</taxon>
        <taxon>Arthropoda</taxon>
        <taxon>Hexapoda</taxon>
        <taxon>Insecta</taxon>
        <taxon>Pterygota</taxon>
        <taxon>Neoptera</taxon>
        <taxon>Endopterygota</taxon>
        <taxon>Coleoptera</taxon>
        <taxon>Polyphaga</taxon>
        <taxon>Elateriformia</taxon>
        <taxon>Elateroidea</taxon>
        <taxon>Lampyridae</taxon>
        <taxon>Luciolinae</taxon>
        <taxon>Aquatica</taxon>
    </lineage>
</organism>
<proteinExistence type="predicted"/>
<feature type="region of interest" description="Disordered" evidence="1">
    <location>
        <begin position="55"/>
        <end position="92"/>
    </location>
</feature>
<dbReference type="Proteomes" id="UP001353858">
    <property type="component" value="Unassembled WGS sequence"/>
</dbReference>
<evidence type="ECO:0000256" key="1">
    <source>
        <dbReference type="SAM" id="MobiDB-lite"/>
    </source>
</evidence>